<name>A0ABU7KKC8_9ACTN</name>
<keyword evidence="1" id="KW-1133">Transmembrane helix</keyword>
<organism evidence="2 3">
    <name type="scientific">Nocardiopsis tropica</name>
    <dbReference type="NCBI Taxonomy" id="109330"/>
    <lineage>
        <taxon>Bacteria</taxon>
        <taxon>Bacillati</taxon>
        <taxon>Actinomycetota</taxon>
        <taxon>Actinomycetes</taxon>
        <taxon>Streptosporangiales</taxon>
        <taxon>Nocardiopsidaceae</taxon>
        <taxon>Nocardiopsis</taxon>
    </lineage>
</organism>
<dbReference type="Gene3D" id="1.20.120.1770">
    <property type="match status" value="1"/>
</dbReference>
<feature type="transmembrane region" description="Helical" evidence="1">
    <location>
        <begin position="12"/>
        <end position="35"/>
    </location>
</feature>
<accession>A0ABU7KKC8</accession>
<dbReference type="InterPro" id="IPR018750">
    <property type="entry name" value="DUF2306_membrane"/>
</dbReference>
<keyword evidence="1" id="KW-0812">Transmembrane</keyword>
<evidence type="ECO:0000256" key="1">
    <source>
        <dbReference type="SAM" id="Phobius"/>
    </source>
</evidence>
<dbReference type="Proteomes" id="UP001348641">
    <property type="component" value="Unassembled WGS sequence"/>
</dbReference>
<dbReference type="RefSeq" id="WP_330157012.1">
    <property type="nucleotide sequence ID" value="NZ_BAAAJA010000006.1"/>
</dbReference>
<sequence length="244" mass="27759">MAAQLTRRTWTRIGVTVLLAEAFMACTMVLGNLVFPTDAIIDLSRMIAGDHYAENQTPRLHSEGRVATTLHLLPSLVFVLVGIAQLWPKLRRRKYRPWHRWLGRTFIVTAILSSLTGMYMSIRLNYTGWDEIIPSFLFGTALVAFCTMGWIRARQRDFPAHQEWMILALASGLGITLARIYLMLLTSVTGQEATEFFGSIFWMGSGSNVVLALIWLGVRRRMDQKDLEIRKRGRKERALGSVRS</sequence>
<evidence type="ECO:0000313" key="2">
    <source>
        <dbReference type="EMBL" id="MEE2049750.1"/>
    </source>
</evidence>
<feature type="transmembrane region" description="Helical" evidence="1">
    <location>
        <begin position="164"/>
        <end position="184"/>
    </location>
</feature>
<proteinExistence type="predicted"/>
<evidence type="ECO:0000313" key="3">
    <source>
        <dbReference type="Proteomes" id="UP001348641"/>
    </source>
</evidence>
<reference evidence="2 3" key="1">
    <citation type="submission" date="2023-07" db="EMBL/GenBank/DDBJ databases">
        <authorList>
            <person name="Girao M."/>
            <person name="Carvalho M.F."/>
        </authorList>
    </citation>
    <scope>NUCLEOTIDE SEQUENCE [LARGE SCALE GENOMIC DNA]</scope>
    <source>
        <strain evidence="2 3">66/93</strain>
    </source>
</reference>
<feature type="transmembrane region" description="Helical" evidence="1">
    <location>
        <begin position="196"/>
        <end position="218"/>
    </location>
</feature>
<keyword evidence="1" id="KW-0472">Membrane</keyword>
<dbReference type="Pfam" id="PF10067">
    <property type="entry name" value="DUF2306"/>
    <property type="match status" value="1"/>
</dbReference>
<protein>
    <submittedName>
        <fullName evidence="2">DUF2306 domain-containing protein</fullName>
    </submittedName>
</protein>
<feature type="transmembrane region" description="Helical" evidence="1">
    <location>
        <begin position="101"/>
        <end position="120"/>
    </location>
</feature>
<feature type="transmembrane region" description="Helical" evidence="1">
    <location>
        <begin position="70"/>
        <end position="89"/>
    </location>
</feature>
<dbReference type="EMBL" id="JAUUCC010000007">
    <property type="protein sequence ID" value="MEE2049750.1"/>
    <property type="molecule type" value="Genomic_DNA"/>
</dbReference>
<gene>
    <name evidence="2" type="ORF">Q8A49_04505</name>
</gene>
<feature type="transmembrane region" description="Helical" evidence="1">
    <location>
        <begin position="132"/>
        <end position="152"/>
    </location>
</feature>
<comment type="caution">
    <text evidence="2">The sequence shown here is derived from an EMBL/GenBank/DDBJ whole genome shotgun (WGS) entry which is preliminary data.</text>
</comment>